<sequence>MNKVAIIGCGNGGQALAGHLSLLGLNVNLYAHPNHLGGFQEIKKRGGVECFGAVHGFGKINIVSNDLAAVLNQTDIVFICLPVIAHESIFINMLPFLNENHIVINLSGQFSGIYQKEILNRSGWEKNIIIADVTSFPYACRSESPSNANIVSIKTKMGIASFNKSIAYEINDIIKSFFPSKLEVMSSFIEAGLYDPCGITHPANVVFNAGRIGNKQEFYFYKEGITKETAQFLEVLDNERILIGQKLGLNLPRFYEVMNNYYDLSFTSIYDFYKLSPIHNKKTFCPDSISHRYVSEDVPYSLVPWYSIGERLGYNATSMKNIIEITSTMNKTNYYEKGRIVTNLQLKEFHSCG</sequence>
<keyword evidence="5" id="KW-1185">Reference proteome</keyword>
<dbReference type="InterPro" id="IPR013328">
    <property type="entry name" value="6PGD_dom2"/>
</dbReference>
<protein>
    <recommendedName>
        <fullName evidence="6">Opine dehydrogenase domain-containing protein</fullName>
    </recommendedName>
</protein>
<dbReference type="Proteomes" id="UP000437748">
    <property type="component" value="Unassembled WGS sequence"/>
</dbReference>
<dbReference type="GO" id="GO:0046168">
    <property type="term" value="P:glycerol-3-phosphate catabolic process"/>
    <property type="evidence" value="ECO:0007669"/>
    <property type="project" value="InterPro"/>
</dbReference>
<dbReference type="InterPro" id="IPR051729">
    <property type="entry name" value="Opine/Lysopine_DH"/>
</dbReference>
<organism evidence="4 5">
    <name type="scientific">Silvanigrella paludirubra</name>
    <dbReference type="NCBI Taxonomy" id="2499159"/>
    <lineage>
        <taxon>Bacteria</taxon>
        <taxon>Pseudomonadati</taxon>
        <taxon>Bdellovibrionota</taxon>
        <taxon>Oligoflexia</taxon>
        <taxon>Silvanigrellales</taxon>
        <taxon>Silvanigrellaceae</taxon>
        <taxon>Silvanigrella</taxon>
    </lineage>
</organism>
<dbReference type="PANTHER" id="PTHR38015">
    <property type="entry name" value="BLR6086 PROTEIN"/>
    <property type="match status" value="1"/>
</dbReference>
<dbReference type="OrthoDB" id="6135265at2"/>
<keyword evidence="1" id="KW-0560">Oxidoreductase</keyword>
<feature type="domain" description="Glycerol-3-phosphate dehydrogenase NAD-dependent N-terminal" evidence="2">
    <location>
        <begin position="3"/>
        <end position="107"/>
    </location>
</feature>
<evidence type="ECO:0000313" key="5">
    <source>
        <dbReference type="Proteomes" id="UP000437748"/>
    </source>
</evidence>
<dbReference type="Pfam" id="PF02317">
    <property type="entry name" value="Octopine_DH"/>
    <property type="match status" value="1"/>
</dbReference>
<evidence type="ECO:0008006" key="6">
    <source>
        <dbReference type="Google" id="ProtNLM"/>
    </source>
</evidence>
<dbReference type="AlphaFoldDB" id="A0A6N6VVF1"/>
<dbReference type="Gene3D" id="1.10.1040.10">
    <property type="entry name" value="N-(1-d-carboxylethyl)-l-norvaline Dehydrogenase, domain 2"/>
    <property type="match status" value="1"/>
</dbReference>
<dbReference type="SUPFAM" id="SSF48179">
    <property type="entry name" value="6-phosphogluconate dehydrogenase C-terminal domain-like"/>
    <property type="match status" value="1"/>
</dbReference>
<dbReference type="InterPro" id="IPR011128">
    <property type="entry name" value="G3P_DH_NAD-dep_N"/>
</dbReference>
<reference evidence="4 5" key="1">
    <citation type="submission" date="2019-10" db="EMBL/GenBank/DDBJ databases">
        <title>New species of Slilvanegrellaceae.</title>
        <authorList>
            <person name="Pitt A."/>
            <person name="Hahn M.W."/>
        </authorList>
    </citation>
    <scope>NUCLEOTIDE SEQUENCE [LARGE SCALE GENOMIC DNA]</scope>
    <source>
        <strain evidence="4 5">SP-Ram-0.45-NSY-1</strain>
    </source>
</reference>
<dbReference type="PANTHER" id="PTHR38015:SF1">
    <property type="entry name" value="OPINE DEHYDROGENASE DOMAIN-CONTAINING PROTEIN"/>
    <property type="match status" value="1"/>
</dbReference>
<dbReference type="InterPro" id="IPR003421">
    <property type="entry name" value="Opine_DH"/>
</dbReference>
<evidence type="ECO:0000259" key="3">
    <source>
        <dbReference type="Pfam" id="PF02317"/>
    </source>
</evidence>
<gene>
    <name evidence="4" type="ORF">GCL60_11665</name>
</gene>
<comment type="caution">
    <text evidence="4">The sequence shown here is derived from an EMBL/GenBank/DDBJ whole genome shotgun (WGS) entry which is preliminary data.</text>
</comment>
<dbReference type="Gene3D" id="3.40.50.720">
    <property type="entry name" value="NAD(P)-binding Rossmann-like Domain"/>
    <property type="match status" value="1"/>
</dbReference>
<evidence type="ECO:0000256" key="1">
    <source>
        <dbReference type="ARBA" id="ARBA00023002"/>
    </source>
</evidence>
<proteinExistence type="predicted"/>
<evidence type="ECO:0000313" key="4">
    <source>
        <dbReference type="EMBL" id="KAB8037825.1"/>
    </source>
</evidence>
<accession>A0A6N6VVF1</accession>
<dbReference type="GO" id="GO:0016616">
    <property type="term" value="F:oxidoreductase activity, acting on the CH-OH group of donors, NAD or NADP as acceptor"/>
    <property type="evidence" value="ECO:0007669"/>
    <property type="project" value="InterPro"/>
</dbReference>
<dbReference type="GO" id="GO:0051287">
    <property type="term" value="F:NAD binding"/>
    <property type="evidence" value="ECO:0007669"/>
    <property type="project" value="InterPro"/>
</dbReference>
<dbReference type="InterPro" id="IPR008927">
    <property type="entry name" value="6-PGluconate_DH-like_C_sf"/>
</dbReference>
<name>A0A6N6VVF1_9BACT</name>
<dbReference type="RefSeq" id="WP_153420902.1">
    <property type="nucleotide sequence ID" value="NZ_WFLM01000004.1"/>
</dbReference>
<dbReference type="EMBL" id="WFLM01000004">
    <property type="protein sequence ID" value="KAB8037825.1"/>
    <property type="molecule type" value="Genomic_DNA"/>
</dbReference>
<dbReference type="SUPFAM" id="SSF51735">
    <property type="entry name" value="NAD(P)-binding Rossmann-fold domains"/>
    <property type="match status" value="1"/>
</dbReference>
<dbReference type="Pfam" id="PF01210">
    <property type="entry name" value="NAD_Gly3P_dh_N"/>
    <property type="match status" value="1"/>
</dbReference>
<feature type="domain" description="Opine dehydrogenase" evidence="3">
    <location>
        <begin position="186"/>
        <end position="329"/>
    </location>
</feature>
<evidence type="ECO:0000259" key="2">
    <source>
        <dbReference type="Pfam" id="PF01210"/>
    </source>
</evidence>
<dbReference type="InterPro" id="IPR036291">
    <property type="entry name" value="NAD(P)-bd_dom_sf"/>
</dbReference>